<dbReference type="EMBL" id="QXFT01000623">
    <property type="protein sequence ID" value="KAE9339349.1"/>
    <property type="molecule type" value="Genomic_DNA"/>
</dbReference>
<evidence type="ECO:0000313" key="1">
    <source>
        <dbReference type="EMBL" id="KAE9339349.1"/>
    </source>
</evidence>
<sequence>MLSRARRGLVAAALSGRGVSRARTTCPCERARTLGPRASASEAPQSVAVLLAQTTASNLPMR</sequence>
<dbReference type="Proteomes" id="UP000434957">
    <property type="component" value="Unassembled WGS sequence"/>
</dbReference>
<accession>A0A6A4FBV5</accession>
<dbReference type="AlphaFoldDB" id="A0A6A4FBV5"/>
<keyword evidence="2" id="KW-1185">Reference proteome</keyword>
<reference evidence="1 2" key="1">
    <citation type="submission" date="2018-08" db="EMBL/GenBank/DDBJ databases">
        <title>Genomic investigation of the strawberry pathogen Phytophthora fragariae indicates pathogenicity is determined by transcriptional variation in three key races.</title>
        <authorList>
            <person name="Adams T.M."/>
            <person name="Armitage A.D."/>
            <person name="Sobczyk M.K."/>
            <person name="Bates H.J."/>
            <person name="Dunwell J.M."/>
            <person name="Nellist C.F."/>
            <person name="Harrison R.J."/>
        </authorList>
    </citation>
    <scope>NUCLEOTIDE SEQUENCE [LARGE SCALE GENOMIC DNA]</scope>
    <source>
        <strain evidence="1 2">SCRP333</strain>
    </source>
</reference>
<organism evidence="1 2">
    <name type="scientific">Phytophthora rubi</name>
    <dbReference type="NCBI Taxonomy" id="129364"/>
    <lineage>
        <taxon>Eukaryota</taxon>
        <taxon>Sar</taxon>
        <taxon>Stramenopiles</taxon>
        <taxon>Oomycota</taxon>
        <taxon>Peronosporomycetes</taxon>
        <taxon>Peronosporales</taxon>
        <taxon>Peronosporaceae</taxon>
        <taxon>Phytophthora</taxon>
    </lineage>
</organism>
<gene>
    <name evidence="1" type="ORF">PR003_g11051</name>
</gene>
<protein>
    <submittedName>
        <fullName evidence="1">Uncharacterized protein</fullName>
    </submittedName>
</protein>
<comment type="caution">
    <text evidence="1">The sequence shown here is derived from an EMBL/GenBank/DDBJ whole genome shotgun (WGS) entry which is preliminary data.</text>
</comment>
<evidence type="ECO:0000313" key="2">
    <source>
        <dbReference type="Proteomes" id="UP000434957"/>
    </source>
</evidence>
<name>A0A6A4FBV5_9STRA</name>
<proteinExistence type="predicted"/>